<dbReference type="Pfam" id="PF02884">
    <property type="entry name" value="Lyase_8_C"/>
    <property type="match status" value="1"/>
</dbReference>
<feature type="domain" description="Polysaccharide lyase family 8 C-terminal" evidence="5">
    <location>
        <begin position="451"/>
        <end position="507"/>
    </location>
</feature>
<accession>A0A8H7BSJ3</accession>
<feature type="domain" description="Polysaccharide lyase family 8 central" evidence="4">
    <location>
        <begin position="157"/>
        <end position="424"/>
    </location>
</feature>
<dbReference type="Gene3D" id="1.50.10.100">
    <property type="entry name" value="Chondroitin AC/alginate lyase"/>
    <property type="match status" value="1"/>
</dbReference>
<dbReference type="InterPro" id="IPR012970">
    <property type="entry name" value="Lyase_8_alpha_N"/>
</dbReference>
<dbReference type="InterPro" id="IPR008929">
    <property type="entry name" value="Chondroitin_lyas"/>
</dbReference>
<comment type="caution">
    <text evidence="7">The sequence shown here is derived from an EMBL/GenBank/DDBJ whole genome shotgun (WGS) entry which is preliminary data.</text>
</comment>
<dbReference type="PANTHER" id="PTHR38481">
    <property type="entry name" value="HYALURONATE LYASE"/>
    <property type="match status" value="1"/>
</dbReference>
<dbReference type="SUPFAM" id="SSF48230">
    <property type="entry name" value="Chondroitin AC/alginate lyase"/>
    <property type="match status" value="1"/>
</dbReference>
<dbReference type="PANTHER" id="PTHR38481:SF1">
    <property type="entry name" value="HYALURONATE LYASE"/>
    <property type="match status" value="1"/>
</dbReference>
<keyword evidence="3" id="KW-0456">Lyase</keyword>
<dbReference type="InterPro" id="IPR003159">
    <property type="entry name" value="Lyase_8_central_dom"/>
</dbReference>
<dbReference type="OrthoDB" id="5980780at2759"/>
<evidence type="ECO:0000256" key="2">
    <source>
        <dbReference type="ARBA" id="ARBA00022729"/>
    </source>
</evidence>
<feature type="domain" description="Polysaccharide lyase 8 N-terminal alpha-helical" evidence="6">
    <location>
        <begin position="19"/>
        <end position="133"/>
    </location>
</feature>
<dbReference type="GO" id="GO:0016837">
    <property type="term" value="F:carbon-oxygen lyase activity, acting on polysaccharides"/>
    <property type="evidence" value="ECO:0007669"/>
    <property type="project" value="UniProtKB-ARBA"/>
</dbReference>
<comment type="similarity">
    <text evidence="1">Belongs to the polysaccharide lyase 8 family.</text>
</comment>
<dbReference type="InterPro" id="IPR011013">
    <property type="entry name" value="Gal_mutarotase_sf_dom"/>
</dbReference>
<evidence type="ECO:0000313" key="7">
    <source>
        <dbReference type="EMBL" id="KAF7727850.1"/>
    </source>
</evidence>
<dbReference type="SUPFAM" id="SSF74650">
    <property type="entry name" value="Galactose mutarotase-like"/>
    <property type="match status" value="1"/>
</dbReference>
<dbReference type="Proteomes" id="UP000605846">
    <property type="component" value="Unassembled WGS sequence"/>
</dbReference>
<evidence type="ECO:0000313" key="8">
    <source>
        <dbReference type="Proteomes" id="UP000605846"/>
    </source>
</evidence>
<organism evidence="7 8">
    <name type="scientific">Apophysomyces ossiformis</name>
    <dbReference type="NCBI Taxonomy" id="679940"/>
    <lineage>
        <taxon>Eukaryota</taxon>
        <taxon>Fungi</taxon>
        <taxon>Fungi incertae sedis</taxon>
        <taxon>Mucoromycota</taxon>
        <taxon>Mucoromycotina</taxon>
        <taxon>Mucoromycetes</taxon>
        <taxon>Mucorales</taxon>
        <taxon>Mucorineae</taxon>
        <taxon>Mucoraceae</taxon>
        <taxon>Apophysomyces</taxon>
    </lineage>
</organism>
<evidence type="ECO:0000259" key="6">
    <source>
        <dbReference type="Pfam" id="PF08124"/>
    </source>
</evidence>
<dbReference type="AlphaFoldDB" id="A0A8H7BSJ3"/>
<dbReference type="Pfam" id="PF08124">
    <property type="entry name" value="Lyase_8_N"/>
    <property type="match status" value="1"/>
</dbReference>
<name>A0A8H7BSJ3_9FUNG</name>
<evidence type="ECO:0000256" key="3">
    <source>
        <dbReference type="ARBA" id="ARBA00023239"/>
    </source>
</evidence>
<dbReference type="SUPFAM" id="SSF49863">
    <property type="entry name" value="Hyaluronate lyase-like, C-terminal domain"/>
    <property type="match status" value="1"/>
</dbReference>
<dbReference type="InterPro" id="IPR014718">
    <property type="entry name" value="GH-type_carb-bd"/>
</dbReference>
<dbReference type="InterPro" id="IPR004103">
    <property type="entry name" value="Lyase_8_C"/>
</dbReference>
<keyword evidence="2" id="KW-0732">Signal</keyword>
<dbReference type="InterPro" id="IPR011071">
    <property type="entry name" value="Lyase_8-like_C"/>
</dbReference>
<proteinExistence type="inferred from homology"/>
<dbReference type="Pfam" id="PF02278">
    <property type="entry name" value="Lyase_8"/>
    <property type="match status" value="1"/>
</dbReference>
<protein>
    <submittedName>
        <fullName evidence="7">Uncharacterized protein</fullName>
    </submittedName>
</protein>
<dbReference type="Gene3D" id="2.60.220.10">
    <property type="entry name" value="Polysaccharide lyase family 8-like, C-terminal"/>
    <property type="match status" value="1"/>
</dbReference>
<dbReference type="EMBL" id="JABAYA010000048">
    <property type="protein sequence ID" value="KAF7727850.1"/>
    <property type="molecule type" value="Genomic_DNA"/>
</dbReference>
<evidence type="ECO:0000259" key="4">
    <source>
        <dbReference type="Pfam" id="PF02278"/>
    </source>
</evidence>
<evidence type="ECO:0000259" key="5">
    <source>
        <dbReference type="Pfam" id="PF02884"/>
    </source>
</evidence>
<dbReference type="InterPro" id="IPR038970">
    <property type="entry name" value="Lyase_8"/>
</dbReference>
<sequence length="540" mass="60364">MASAAEHFYREVKVTRNITADGIKVDGSFLQHNAQLYTGNYGKDFINSVAKMLVLTIDTPYVPCAYSRSAFKKLLEGTEWMIISNSSHNLLWEYSTIGRMISFPTSEHQASGGVAINLTQITAGTSTWKEKDAIKQVVHRLQTKSTNANQGQLVGTRHFYRSDYMSNTGTTIATQVHRGTDYVVTLKMFSTRTNNSECNNNQNPFGFHLSDGAIFNYVSGDEYVDVFGAWDWNLVPGTTVHYNTTPLSCNETQWTGLEPFVGGVTLGNVGVAVMNYTNPYVNDPYPHCSYIHWQKSYFFFPNAYAVMLGNLTTKFTCNQILTTLDQRNLNGPVYIDGALIDRNETIETVSTHAENGTVWHDRVGYTLVPHWDDLTVEMFVNTATHRSNWASIGIAKNNETVPMFTATVLHYRSTLDYIVQPAISETAFHDTSKGLPLKLLTNYNHTIMGAYSAQDRTLGLTFWEDGFFSTGLGINVTSNHPIVLILQEKKSGWLLAVADPSQLLKRVRLEISSNRTEPVKVKIDLPQGQLAGSTVIHEIK</sequence>
<gene>
    <name evidence="7" type="ORF">EC973_006963</name>
</gene>
<dbReference type="GO" id="GO:0005576">
    <property type="term" value="C:extracellular region"/>
    <property type="evidence" value="ECO:0007669"/>
    <property type="project" value="InterPro"/>
</dbReference>
<evidence type="ECO:0000256" key="1">
    <source>
        <dbReference type="ARBA" id="ARBA00006699"/>
    </source>
</evidence>
<keyword evidence="8" id="KW-1185">Reference proteome</keyword>
<dbReference type="Gene3D" id="2.70.98.10">
    <property type="match status" value="1"/>
</dbReference>
<dbReference type="GO" id="GO:0030246">
    <property type="term" value="F:carbohydrate binding"/>
    <property type="evidence" value="ECO:0007669"/>
    <property type="project" value="InterPro"/>
</dbReference>
<reference evidence="7" key="1">
    <citation type="submission" date="2020-01" db="EMBL/GenBank/DDBJ databases">
        <title>Genome Sequencing of Three Apophysomyces-Like Fungal Strains Confirms a Novel Fungal Genus in the Mucoromycota with divergent Burkholderia-like Endosymbiotic Bacteria.</title>
        <authorList>
            <person name="Stajich J.E."/>
            <person name="Macias A.M."/>
            <person name="Carter-House D."/>
            <person name="Lovett B."/>
            <person name="Kasson L.R."/>
            <person name="Berry K."/>
            <person name="Grigoriev I."/>
            <person name="Chang Y."/>
            <person name="Spatafora J."/>
            <person name="Kasson M.T."/>
        </authorList>
    </citation>
    <scope>NUCLEOTIDE SEQUENCE</scope>
    <source>
        <strain evidence="7">NRRL A-21654</strain>
    </source>
</reference>
<dbReference type="GO" id="GO:0005975">
    <property type="term" value="P:carbohydrate metabolic process"/>
    <property type="evidence" value="ECO:0007669"/>
    <property type="project" value="InterPro"/>
</dbReference>